<dbReference type="Proteomes" id="UP001203423">
    <property type="component" value="Unassembled WGS sequence"/>
</dbReference>
<evidence type="ECO:0000256" key="7">
    <source>
        <dbReference type="SAM" id="Phobius"/>
    </source>
</evidence>
<dbReference type="InterPro" id="IPR027417">
    <property type="entry name" value="P-loop_NTPase"/>
</dbReference>
<dbReference type="RefSeq" id="WP_248942879.1">
    <property type="nucleotide sequence ID" value="NZ_JAKIKS010000159.1"/>
</dbReference>
<dbReference type="CDD" id="cd02421">
    <property type="entry name" value="Peptidase_C39_likeD"/>
    <property type="match status" value="1"/>
</dbReference>
<dbReference type="PANTHER" id="PTHR24221:SF248">
    <property type="entry name" value="ABC TRANSPORTER TRANSMEMBRANE REGION"/>
    <property type="match status" value="1"/>
</dbReference>
<dbReference type="NCBIfam" id="TIGR03375">
    <property type="entry name" value="type_I_sec_LssB"/>
    <property type="match status" value="1"/>
</dbReference>
<sequence length="735" mass="80654">MPDTTARPEGTPIQNAAEQWTISASQRVTQDPLLDSLVLMTEYFGTPCSCDSMTAGLPLSSSVLTPELFPQAAARAGLSAKLARKGLDQIPSILLPCILLLKNHKACLLRDLDTEQDKAIIQLPETGGKESISIEELETLYVGYVFLIKQEYRGDKSFNLHLHETRSHWLIQTLKDSAPIYRDALIASVLVNIFALVSPLFIMNVYDKVVPNLAFTSLWVLAIGAGIAYLFDFIMRQLRCHLIDIAGKKTDIIVSSQIFAKAIGIPLEKRSPSIGAMAKQVSEFDSIRDFLTSATITALVDLPFAIFFIIVIYIVAGDLALIPLIGSVIIIGYTLAIQSRLKAAIEESNKYLSLKHGHLIESLASLESIKSSGAEGIVQKSWQQMIGHTANWQLKSKKITTSVTNVATFIVQFSVICVVILGVYRVADNAISMGGIIAAVMLSSRAISPMAQLAGLMTRGNHTTNALRQLNEIMTQEDEFENKGHLVSRLRIMGQLDAHNISFNYPESEKPTLYPLSLTIKPGERVAIIGRNGSGKSTLAKLLIGLYKPTKGSLRYDGLDSAQIHPSDLRRNFGYLPQDVTLFHGSIRDNILFGTRQVTEHQLIRAVQLSGVNLFTDIESQGLDQQVGEGGLTLSRGQRQIVALARATLNDPPVLLMDEPTTSLDARAEKQFLSAMEHVTKDRTLILITHKMHLLKLVDRIIILDNGRIIADGGKKQVLEKLNAGTLNAGQAHDQ</sequence>
<evidence type="ECO:0000256" key="5">
    <source>
        <dbReference type="ARBA" id="ARBA00022989"/>
    </source>
</evidence>
<dbReference type="SUPFAM" id="SSF52540">
    <property type="entry name" value="P-loop containing nucleoside triphosphate hydrolases"/>
    <property type="match status" value="1"/>
</dbReference>
<keyword evidence="5 7" id="KW-1133">Transmembrane helix</keyword>
<dbReference type="SMART" id="SM00382">
    <property type="entry name" value="AAA"/>
    <property type="match status" value="1"/>
</dbReference>
<dbReference type="EMBL" id="JAKIKS010000159">
    <property type="protein sequence ID" value="MCL1127431.1"/>
    <property type="molecule type" value="Genomic_DNA"/>
</dbReference>
<proteinExistence type="predicted"/>
<evidence type="ECO:0000256" key="1">
    <source>
        <dbReference type="ARBA" id="ARBA00004651"/>
    </source>
</evidence>
<dbReference type="Gene3D" id="3.40.50.300">
    <property type="entry name" value="P-loop containing nucleotide triphosphate hydrolases"/>
    <property type="match status" value="1"/>
</dbReference>
<feature type="transmembrane region" description="Helical" evidence="7">
    <location>
        <begin position="403"/>
        <end position="424"/>
    </location>
</feature>
<keyword evidence="6 7" id="KW-0472">Membrane</keyword>
<evidence type="ECO:0000313" key="12">
    <source>
        <dbReference type="Proteomes" id="UP001203423"/>
    </source>
</evidence>
<feature type="transmembrane region" description="Helical" evidence="7">
    <location>
        <begin position="184"/>
        <end position="206"/>
    </location>
</feature>
<keyword evidence="3" id="KW-0547">Nucleotide-binding</keyword>
<dbReference type="PROSITE" id="PS50929">
    <property type="entry name" value="ABC_TM1F"/>
    <property type="match status" value="1"/>
</dbReference>
<feature type="domain" description="Peptidase C39" evidence="10">
    <location>
        <begin position="26"/>
        <end position="148"/>
    </location>
</feature>
<evidence type="ECO:0000259" key="10">
    <source>
        <dbReference type="PROSITE" id="PS50990"/>
    </source>
</evidence>
<reference evidence="11 12" key="1">
    <citation type="submission" date="2022-01" db="EMBL/GenBank/DDBJ databases">
        <title>Whole genome-based taxonomy of the Shewanellaceae.</title>
        <authorList>
            <person name="Martin-Rodriguez A.J."/>
        </authorList>
    </citation>
    <scope>NUCLEOTIDE SEQUENCE [LARGE SCALE GENOMIC DNA]</scope>
    <source>
        <strain evidence="11 12">DSM 17177</strain>
    </source>
</reference>
<name>A0ABT0LJY0_9GAMM</name>
<dbReference type="Gene3D" id="3.90.70.10">
    <property type="entry name" value="Cysteine proteinases"/>
    <property type="match status" value="1"/>
</dbReference>
<feature type="transmembrane region" description="Helical" evidence="7">
    <location>
        <begin position="290"/>
        <end position="314"/>
    </location>
</feature>
<comment type="caution">
    <text evidence="11">The sequence shown here is derived from an EMBL/GenBank/DDBJ whole genome shotgun (WGS) entry which is preliminary data.</text>
</comment>
<dbReference type="PANTHER" id="PTHR24221">
    <property type="entry name" value="ATP-BINDING CASSETTE SUB-FAMILY B"/>
    <property type="match status" value="1"/>
</dbReference>
<feature type="domain" description="ABC transporter" evidence="8">
    <location>
        <begin position="496"/>
        <end position="731"/>
    </location>
</feature>
<evidence type="ECO:0000256" key="2">
    <source>
        <dbReference type="ARBA" id="ARBA00022692"/>
    </source>
</evidence>
<dbReference type="InterPro" id="IPR039421">
    <property type="entry name" value="Type_1_exporter"/>
</dbReference>
<dbReference type="SUPFAM" id="SSF90123">
    <property type="entry name" value="ABC transporter transmembrane region"/>
    <property type="match status" value="1"/>
</dbReference>
<dbReference type="InterPro" id="IPR003593">
    <property type="entry name" value="AAA+_ATPase"/>
</dbReference>
<evidence type="ECO:0000256" key="3">
    <source>
        <dbReference type="ARBA" id="ARBA00022741"/>
    </source>
</evidence>
<keyword evidence="4" id="KW-0067">ATP-binding</keyword>
<dbReference type="InterPro" id="IPR017750">
    <property type="entry name" value="ATPase_T1SS"/>
</dbReference>
<dbReference type="Pfam" id="PF00664">
    <property type="entry name" value="ABC_membrane"/>
    <property type="match status" value="1"/>
</dbReference>
<feature type="transmembrane region" description="Helical" evidence="7">
    <location>
        <begin position="320"/>
        <end position="337"/>
    </location>
</feature>
<organism evidence="11 12">
    <name type="scientific">Shewanella surugensis</name>
    <dbReference type="NCBI Taxonomy" id="212020"/>
    <lineage>
        <taxon>Bacteria</taxon>
        <taxon>Pseudomonadati</taxon>
        <taxon>Pseudomonadota</taxon>
        <taxon>Gammaproteobacteria</taxon>
        <taxon>Alteromonadales</taxon>
        <taxon>Shewanellaceae</taxon>
        <taxon>Shewanella</taxon>
    </lineage>
</organism>
<evidence type="ECO:0000313" key="11">
    <source>
        <dbReference type="EMBL" id="MCL1127431.1"/>
    </source>
</evidence>
<dbReference type="PROSITE" id="PS50990">
    <property type="entry name" value="PEPTIDASE_C39"/>
    <property type="match status" value="1"/>
</dbReference>
<dbReference type="CDD" id="cd18587">
    <property type="entry name" value="ABC_6TM_LapB_like"/>
    <property type="match status" value="1"/>
</dbReference>
<comment type="subcellular location">
    <subcellularLocation>
        <location evidence="1">Cell membrane</location>
        <topology evidence="1">Multi-pass membrane protein</topology>
    </subcellularLocation>
</comment>
<dbReference type="Gene3D" id="1.20.1560.10">
    <property type="entry name" value="ABC transporter type 1, transmembrane domain"/>
    <property type="match status" value="1"/>
</dbReference>
<evidence type="ECO:0000256" key="6">
    <source>
        <dbReference type="ARBA" id="ARBA00023136"/>
    </source>
</evidence>
<protein>
    <submittedName>
        <fullName evidence="11">Type I secretion system permease/ATPase</fullName>
    </submittedName>
</protein>
<evidence type="ECO:0000259" key="8">
    <source>
        <dbReference type="PROSITE" id="PS50893"/>
    </source>
</evidence>
<dbReference type="CDD" id="cd03245">
    <property type="entry name" value="ABCC_bacteriocin_exporters"/>
    <property type="match status" value="1"/>
</dbReference>
<evidence type="ECO:0000259" key="9">
    <source>
        <dbReference type="PROSITE" id="PS50929"/>
    </source>
</evidence>
<evidence type="ECO:0000256" key="4">
    <source>
        <dbReference type="ARBA" id="ARBA00022840"/>
    </source>
</evidence>
<dbReference type="PROSITE" id="PS50893">
    <property type="entry name" value="ABC_TRANSPORTER_2"/>
    <property type="match status" value="1"/>
</dbReference>
<dbReference type="Pfam" id="PF00005">
    <property type="entry name" value="ABC_tran"/>
    <property type="match status" value="1"/>
</dbReference>
<gene>
    <name evidence="11" type="ORF">L2764_23890</name>
</gene>
<keyword evidence="2 7" id="KW-0812">Transmembrane</keyword>
<dbReference type="InterPro" id="IPR011527">
    <property type="entry name" value="ABC1_TM_dom"/>
</dbReference>
<feature type="transmembrane region" description="Helical" evidence="7">
    <location>
        <begin position="212"/>
        <end position="231"/>
    </location>
</feature>
<accession>A0ABT0LJY0</accession>
<dbReference type="InterPro" id="IPR003439">
    <property type="entry name" value="ABC_transporter-like_ATP-bd"/>
</dbReference>
<feature type="domain" description="ABC transmembrane type-1" evidence="9">
    <location>
        <begin position="184"/>
        <end position="462"/>
    </location>
</feature>
<dbReference type="InterPro" id="IPR036640">
    <property type="entry name" value="ABC1_TM_sf"/>
</dbReference>
<dbReference type="InterPro" id="IPR005074">
    <property type="entry name" value="Peptidase_C39"/>
</dbReference>
<dbReference type="Pfam" id="PF03412">
    <property type="entry name" value="Peptidase_C39"/>
    <property type="match status" value="1"/>
</dbReference>
<keyword evidence="12" id="KW-1185">Reference proteome</keyword>